<dbReference type="AlphaFoldDB" id="A0A964WSJ9"/>
<feature type="binding site" evidence="6">
    <location>
        <position position="120"/>
    </location>
    <ligand>
        <name>Zn(2+)</name>
        <dbReference type="ChEBI" id="CHEBI:29105"/>
    </ligand>
</feature>
<dbReference type="GO" id="GO:0033743">
    <property type="term" value="F:peptide-methionine (R)-S-oxide reductase activity"/>
    <property type="evidence" value="ECO:0007669"/>
    <property type="project" value="UniProtKB-UniRule"/>
</dbReference>
<name>A0A964WSJ9_9HYPH</name>
<feature type="binding site" evidence="6">
    <location>
        <position position="68"/>
    </location>
    <ligand>
        <name>Zn(2+)</name>
        <dbReference type="ChEBI" id="CHEBI:29105"/>
    </ligand>
</feature>
<keyword evidence="2 6" id="KW-0479">Metal-binding</keyword>
<evidence type="ECO:0000256" key="1">
    <source>
        <dbReference type="ARBA" id="ARBA00007174"/>
    </source>
</evidence>
<evidence type="ECO:0000313" key="8">
    <source>
        <dbReference type="EMBL" id="MYZ47047.1"/>
    </source>
</evidence>
<dbReference type="NCBIfam" id="TIGR00357">
    <property type="entry name" value="peptide-methionine (R)-S-oxide reductase MsrB"/>
    <property type="match status" value="1"/>
</dbReference>
<dbReference type="GO" id="GO:0008270">
    <property type="term" value="F:zinc ion binding"/>
    <property type="evidence" value="ECO:0007669"/>
    <property type="project" value="UniProtKB-UniRule"/>
</dbReference>
<evidence type="ECO:0000256" key="3">
    <source>
        <dbReference type="ARBA" id="ARBA00022833"/>
    </source>
</evidence>
<gene>
    <name evidence="6 8" type="primary">msrB</name>
    <name evidence="8" type="ORF">E4O86_04895</name>
</gene>
<evidence type="ECO:0000256" key="6">
    <source>
        <dbReference type="HAMAP-Rule" id="MF_01400"/>
    </source>
</evidence>
<protein>
    <recommendedName>
        <fullName evidence="6">Peptide methionine sulfoxide reductase MsrB</fullName>
        <ecNumber evidence="6">1.8.4.12</ecNumber>
    </recommendedName>
    <alternativeName>
        <fullName evidence="6">Peptide-methionine (R)-S-oxide reductase</fullName>
    </alternativeName>
</protein>
<feature type="active site" description="Nucleophile" evidence="6">
    <location>
        <position position="140"/>
    </location>
</feature>
<dbReference type="GO" id="GO:0006979">
    <property type="term" value="P:response to oxidative stress"/>
    <property type="evidence" value="ECO:0007669"/>
    <property type="project" value="InterPro"/>
</dbReference>
<accession>A0A964WSJ9</accession>
<dbReference type="InterPro" id="IPR002579">
    <property type="entry name" value="Met_Sox_Rdtase_MsrB_dom"/>
</dbReference>
<dbReference type="Pfam" id="PF01641">
    <property type="entry name" value="SelR"/>
    <property type="match status" value="1"/>
</dbReference>
<organism evidence="8 9">
    <name type="scientific">Propylenella binzhouense</name>
    <dbReference type="NCBI Taxonomy" id="2555902"/>
    <lineage>
        <taxon>Bacteria</taxon>
        <taxon>Pseudomonadati</taxon>
        <taxon>Pseudomonadota</taxon>
        <taxon>Alphaproteobacteria</taxon>
        <taxon>Hyphomicrobiales</taxon>
        <taxon>Propylenellaceae</taxon>
        <taxon>Propylenella</taxon>
    </lineage>
</organism>
<dbReference type="GO" id="GO:0005737">
    <property type="term" value="C:cytoplasm"/>
    <property type="evidence" value="ECO:0007669"/>
    <property type="project" value="TreeGrafter"/>
</dbReference>
<dbReference type="PANTHER" id="PTHR10173:SF52">
    <property type="entry name" value="METHIONINE-R-SULFOXIDE REDUCTASE B1"/>
    <property type="match status" value="1"/>
</dbReference>
<dbReference type="HAMAP" id="MF_01400">
    <property type="entry name" value="MsrB"/>
    <property type="match status" value="1"/>
</dbReference>
<dbReference type="PANTHER" id="PTHR10173">
    <property type="entry name" value="METHIONINE SULFOXIDE REDUCTASE"/>
    <property type="match status" value="1"/>
</dbReference>
<reference evidence="8" key="1">
    <citation type="submission" date="2019-03" db="EMBL/GenBank/DDBJ databases">
        <title>Afifella sp. nov., isolated from activated sludge.</title>
        <authorList>
            <person name="Li Q."/>
            <person name="Liu Y."/>
        </authorList>
    </citation>
    <scope>NUCLEOTIDE SEQUENCE</scope>
    <source>
        <strain evidence="8">L72</strain>
    </source>
</reference>
<keyword evidence="3 6" id="KW-0862">Zinc</keyword>
<dbReference type="EC" id="1.8.4.12" evidence="6"/>
<proteinExistence type="inferred from homology"/>
<keyword evidence="4 6" id="KW-0560">Oxidoreductase</keyword>
<feature type="binding site" evidence="6">
    <location>
        <position position="71"/>
    </location>
    <ligand>
        <name>Zn(2+)</name>
        <dbReference type="ChEBI" id="CHEBI:29105"/>
    </ligand>
</feature>
<keyword evidence="9" id="KW-1185">Reference proteome</keyword>
<sequence>MEMTQAHDAMERRVSATGYDLGPLSAAETDRLAEKLTPEERRILLDHGTERPFCGALLDSKERGVYACRLCGLPLFRSGDKFNSGTGWPSFFQPFDPAHVREIEDRSYGMVRTETRCVRCDSHLGHVFPDGPPPTGLRYCMNSAALEFYPDGTEPKPDA</sequence>
<feature type="domain" description="MsrB" evidence="7">
    <location>
        <begin position="29"/>
        <end position="151"/>
    </location>
</feature>
<dbReference type="SUPFAM" id="SSF51316">
    <property type="entry name" value="Mss4-like"/>
    <property type="match status" value="1"/>
</dbReference>
<comment type="similarity">
    <text evidence="1 6">Belongs to the MsrB Met sulfoxide reductase family.</text>
</comment>
<comment type="cofactor">
    <cofactor evidence="6">
        <name>Zn(2+)</name>
        <dbReference type="ChEBI" id="CHEBI:29105"/>
    </cofactor>
    <text evidence="6">Binds 1 zinc ion per subunit. The zinc ion is important for the structural integrity of the protein.</text>
</comment>
<evidence type="ECO:0000259" key="7">
    <source>
        <dbReference type="PROSITE" id="PS51790"/>
    </source>
</evidence>
<dbReference type="Gene3D" id="2.170.150.20">
    <property type="entry name" value="Peptide methionine sulfoxide reductase"/>
    <property type="match status" value="1"/>
</dbReference>
<comment type="catalytic activity">
    <reaction evidence="5 6">
        <text>L-methionyl-[protein] + [thioredoxin]-disulfide + H2O = L-methionyl-(R)-S-oxide-[protein] + [thioredoxin]-dithiol</text>
        <dbReference type="Rhea" id="RHEA:24164"/>
        <dbReference type="Rhea" id="RHEA-COMP:10698"/>
        <dbReference type="Rhea" id="RHEA-COMP:10700"/>
        <dbReference type="Rhea" id="RHEA-COMP:12313"/>
        <dbReference type="Rhea" id="RHEA-COMP:12314"/>
        <dbReference type="ChEBI" id="CHEBI:15377"/>
        <dbReference type="ChEBI" id="CHEBI:16044"/>
        <dbReference type="ChEBI" id="CHEBI:29950"/>
        <dbReference type="ChEBI" id="CHEBI:45764"/>
        <dbReference type="ChEBI" id="CHEBI:50058"/>
        <dbReference type="EC" id="1.8.4.12"/>
    </reaction>
</comment>
<evidence type="ECO:0000313" key="9">
    <source>
        <dbReference type="Proteomes" id="UP000773614"/>
    </source>
</evidence>
<comment type="caution">
    <text evidence="8">The sequence shown here is derived from an EMBL/GenBank/DDBJ whole genome shotgun (WGS) entry which is preliminary data.</text>
</comment>
<evidence type="ECO:0000256" key="2">
    <source>
        <dbReference type="ARBA" id="ARBA00022723"/>
    </source>
</evidence>
<feature type="binding site" evidence="6">
    <location>
        <position position="117"/>
    </location>
    <ligand>
        <name>Zn(2+)</name>
        <dbReference type="ChEBI" id="CHEBI:29105"/>
    </ligand>
</feature>
<dbReference type="Proteomes" id="UP000773614">
    <property type="component" value="Unassembled WGS sequence"/>
</dbReference>
<evidence type="ECO:0000256" key="5">
    <source>
        <dbReference type="ARBA" id="ARBA00048488"/>
    </source>
</evidence>
<dbReference type="InterPro" id="IPR028427">
    <property type="entry name" value="Met_Sox_Rdtase_MsrB"/>
</dbReference>
<dbReference type="EMBL" id="SPKJ01000009">
    <property type="protein sequence ID" value="MYZ47047.1"/>
    <property type="molecule type" value="Genomic_DNA"/>
</dbReference>
<dbReference type="FunFam" id="2.170.150.20:FF:000001">
    <property type="entry name" value="Peptide methionine sulfoxide reductase MsrB"/>
    <property type="match status" value="1"/>
</dbReference>
<dbReference type="OrthoDB" id="9785497at2"/>
<dbReference type="InterPro" id="IPR011057">
    <property type="entry name" value="Mss4-like_sf"/>
</dbReference>
<evidence type="ECO:0000256" key="4">
    <source>
        <dbReference type="ARBA" id="ARBA00023002"/>
    </source>
</evidence>
<dbReference type="PROSITE" id="PS51790">
    <property type="entry name" value="MSRB"/>
    <property type="match status" value="1"/>
</dbReference>
<dbReference type="GO" id="GO:0030091">
    <property type="term" value="P:protein repair"/>
    <property type="evidence" value="ECO:0007669"/>
    <property type="project" value="InterPro"/>
</dbReference>